<reference evidence="3" key="2">
    <citation type="submission" date="2020-02" db="EMBL/GenBank/DDBJ databases">
        <authorList>
            <consortium name="NCBI Pathogen Detection Project"/>
        </authorList>
    </citation>
    <scope>NUCLEOTIDE SEQUENCE</scope>
    <source>
        <strain evidence="3">MA.CK_93/00017804</strain>
    </source>
</reference>
<dbReference type="InterPro" id="IPR013783">
    <property type="entry name" value="Ig-like_fold"/>
</dbReference>
<gene>
    <name evidence="3" type="ORF">G8M00_003541</name>
</gene>
<evidence type="ECO:0000256" key="1">
    <source>
        <dbReference type="ARBA" id="ARBA00010116"/>
    </source>
</evidence>
<evidence type="ECO:0000259" key="2">
    <source>
        <dbReference type="PROSITE" id="PS51127"/>
    </source>
</evidence>
<dbReference type="InterPro" id="IPR008964">
    <property type="entry name" value="Invasin/intimin_cell_adhesion"/>
</dbReference>
<feature type="domain" description="Big-1" evidence="2">
    <location>
        <begin position="154"/>
        <end position="242"/>
    </location>
</feature>
<proteinExistence type="inferred from homology"/>
<sequence>MMTKKQDATLGAGTRTFWRAKGETAWKKVPGMTAIGQVGNTAPTVEQTTLEDRAQRYMAGLFEGPDKELKGRYYGSASPEQAAFVRAALACMVVEMCHVWPTIPATVAVYEVALLGFKLDETQGASSVDFVVSGKQNGLVDWDQPAPDYDQDITLLLSADVSSLKGDNKATAILTATLKEDGFPLPGVPLTLTTTAGTINQSEATTNALGQIAATLKNNAAGAVTVTATYGAVQKTLNITFTA</sequence>
<dbReference type="SMART" id="SM00634">
    <property type="entry name" value="BID_1"/>
    <property type="match status" value="1"/>
</dbReference>
<dbReference type="PROSITE" id="PS51127">
    <property type="entry name" value="BIG1"/>
    <property type="match status" value="1"/>
</dbReference>
<protein>
    <recommendedName>
        <fullName evidence="2">Big-1 domain-containing protein</fullName>
    </recommendedName>
</protein>
<dbReference type="Gene3D" id="2.60.40.10">
    <property type="entry name" value="Immunoglobulins"/>
    <property type="match status" value="1"/>
</dbReference>
<name>A0A742RAB2_SALER</name>
<dbReference type="Gene3D" id="4.10.410.40">
    <property type="match status" value="1"/>
</dbReference>
<dbReference type="InterPro" id="IPR003344">
    <property type="entry name" value="Big_1_dom"/>
</dbReference>
<comment type="similarity">
    <text evidence="1">Belongs to the intimin/invasin family.</text>
</comment>
<comment type="caution">
    <text evidence="3">The sequence shown here is derived from an EMBL/GenBank/DDBJ whole genome shotgun (WGS) entry which is preliminary data.</text>
</comment>
<evidence type="ECO:0000313" key="3">
    <source>
        <dbReference type="EMBL" id="HAF1404962.1"/>
    </source>
</evidence>
<dbReference type="AlphaFoldDB" id="A0A742RAB2"/>
<reference evidence="3" key="1">
    <citation type="journal article" date="2018" name="Genome Biol.">
        <title>SKESA: strategic k-mer extension for scrupulous assemblies.</title>
        <authorList>
            <person name="Souvorov A."/>
            <person name="Agarwala R."/>
            <person name="Lipman D.J."/>
        </authorList>
    </citation>
    <scope>NUCLEOTIDE SEQUENCE</scope>
    <source>
        <strain evidence="3">MA.CK_93/00017804</strain>
    </source>
</reference>
<dbReference type="Pfam" id="PF02369">
    <property type="entry name" value="Big_1"/>
    <property type="match status" value="1"/>
</dbReference>
<dbReference type="EMBL" id="DAAUNA010000010">
    <property type="protein sequence ID" value="HAF1404962.1"/>
    <property type="molecule type" value="Genomic_DNA"/>
</dbReference>
<accession>A0A742RAB2</accession>
<dbReference type="SUPFAM" id="SSF49373">
    <property type="entry name" value="Invasin/intimin cell-adhesion fragments"/>
    <property type="match status" value="1"/>
</dbReference>
<organism evidence="3">
    <name type="scientific">Salmonella enterica</name>
    <name type="common">Salmonella choleraesuis</name>
    <dbReference type="NCBI Taxonomy" id="28901"/>
    <lineage>
        <taxon>Bacteria</taxon>
        <taxon>Pseudomonadati</taxon>
        <taxon>Pseudomonadota</taxon>
        <taxon>Gammaproteobacteria</taxon>
        <taxon>Enterobacterales</taxon>
        <taxon>Enterobacteriaceae</taxon>
        <taxon>Salmonella</taxon>
    </lineage>
</organism>